<dbReference type="RefSeq" id="WP_159302231.1">
    <property type="nucleotide sequence ID" value="NZ_LR733271.1"/>
</dbReference>
<feature type="chain" id="PRO_5024863903" description="Lipocalin-like domain-containing protein" evidence="1">
    <location>
        <begin position="22"/>
        <end position="148"/>
    </location>
</feature>
<keyword evidence="1" id="KW-0732">Signal</keyword>
<dbReference type="EMBL" id="CABWLR010000002">
    <property type="protein sequence ID" value="VXB31981.1"/>
    <property type="molecule type" value="Genomic_DNA"/>
</dbReference>
<dbReference type="PROSITE" id="PS51257">
    <property type="entry name" value="PROKAR_LIPOPROTEIN"/>
    <property type="match status" value="1"/>
</dbReference>
<evidence type="ECO:0008006" key="4">
    <source>
        <dbReference type="Google" id="ProtNLM"/>
    </source>
</evidence>
<proteinExistence type="predicted"/>
<keyword evidence="3" id="KW-1185">Reference proteome</keyword>
<evidence type="ECO:0000313" key="3">
    <source>
        <dbReference type="Proteomes" id="UP000430202"/>
    </source>
</evidence>
<name>A0A653PQK8_9FLAO</name>
<reference evidence="2 3" key="1">
    <citation type="submission" date="2019-10" db="EMBL/GenBank/DDBJ databases">
        <authorList>
            <person name="Karimi E."/>
        </authorList>
    </citation>
    <scope>NUCLEOTIDE SEQUENCE [LARGE SCALE GENOMIC DNA]</scope>
    <source>
        <strain evidence="2">Maribacter sp. 151</strain>
    </source>
</reference>
<gene>
    <name evidence="2" type="ORF">MARI151_20317</name>
</gene>
<accession>A0A653PQK8</accession>
<sequence length="148" mass="16784">MKKITALLVCIVLLLSCSSDDDYGLESTQFVYAEQQWTLVKMTGSFQNSETIGSEMEWQEYYTFSPEGTFIKSRTVDEVVYEATGSFEVIEFDNDPNHYLELTYQTGNTLVGNCTADDKELLVYRNSTIISSLWMACDGPGLDYELVK</sequence>
<dbReference type="Proteomes" id="UP000430202">
    <property type="component" value="Unassembled WGS sequence"/>
</dbReference>
<evidence type="ECO:0000313" key="2">
    <source>
        <dbReference type="EMBL" id="VXB31981.1"/>
    </source>
</evidence>
<protein>
    <recommendedName>
        <fullName evidence="4">Lipocalin-like domain-containing protein</fullName>
    </recommendedName>
</protein>
<feature type="signal peptide" evidence="1">
    <location>
        <begin position="1"/>
        <end position="21"/>
    </location>
</feature>
<dbReference type="AlphaFoldDB" id="A0A653PQK8"/>
<organism evidence="2 3">
    <name type="scientific">Maribacter litoralis</name>
    <dbReference type="NCBI Taxonomy" id="2059726"/>
    <lineage>
        <taxon>Bacteria</taxon>
        <taxon>Pseudomonadati</taxon>
        <taxon>Bacteroidota</taxon>
        <taxon>Flavobacteriia</taxon>
        <taxon>Flavobacteriales</taxon>
        <taxon>Flavobacteriaceae</taxon>
        <taxon>Maribacter</taxon>
    </lineage>
</organism>
<evidence type="ECO:0000256" key="1">
    <source>
        <dbReference type="SAM" id="SignalP"/>
    </source>
</evidence>